<evidence type="ECO:0000313" key="3">
    <source>
        <dbReference type="Proteomes" id="UP000321578"/>
    </source>
</evidence>
<dbReference type="EMBL" id="VORO01000014">
    <property type="protein sequence ID" value="TXD88453.1"/>
    <property type="molecule type" value="Genomic_DNA"/>
</dbReference>
<feature type="domain" description="UspA" evidence="1">
    <location>
        <begin position="7"/>
        <end position="132"/>
    </location>
</feature>
<dbReference type="Pfam" id="PF00582">
    <property type="entry name" value="Usp"/>
    <property type="match status" value="1"/>
</dbReference>
<dbReference type="RefSeq" id="WP_147087045.1">
    <property type="nucleotide sequence ID" value="NZ_VORM01000014.1"/>
</dbReference>
<name>A0A5C6ZFP7_9FLAO</name>
<sequence>MKNKAYKILVLSDLKDAAGITLKSTVCLAKMIGADIELLHVKKPTDVVKSENQLSAMRAINENYMATEKHIQKMIAPIVKEYGVDINFKFSFGNVPAEIEKHIQESQPDIIVLGKRKPRMIKFIGDGITQFVLNNYNGIIMLADDTNALAPDTELSLGVLNNEAQNLNIDFAEDLVSHCLKPFKCFQIIQNSNALDEKTAVSDQDLVTYVFQQGDNAIDSLSKYLSLNKVNLLFVDRTVNATRSNSNLIDPDIQSIMDSLNVSLLLSRETSRHENTL</sequence>
<keyword evidence="3" id="KW-1185">Reference proteome</keyword>
<accession>A0A5C6ZFP7</accession>
<dbReference type="InterPro" id="IPR006016">
    <property type="entry name" value="UspA"/>
</dbReference>
<dbReference type="AlphaFoldDB" id="A0A5C6ZFP7"/>
<proteinExistence type="predicted"/>
<dbReference type="InterPro" id="IPR014729">
    <property type="entry name" value="Rossmann-like_a/b/a_fold"/>
</dbReference>
<protein>
    <submittedName>
        <fullName evidence="2">Universal stress protein</fullName>
    </submittedName>
</protein>
<evidence type="ECO:0000259" key="1">
    <source>
        <dbReference type="Pfam" id="PF00582"/>
    </source>
</evidence>
<dbReference type="OrthoDB" id="1198867at2"/>
<dbReference type="CDD" id="cd00293">
    <property type="entry name" value="USP-like"/>
    <property type="match status" value="1"/>
</dbReference>
<evidence type="ECO:0000313" key="2">
    <source>
        <dbReference type="EMBL" id="TXD88453.1"/>
    </source>
</evidence>
<organism evidence="2 3">
    <name type="scientific">Subsaximicrobium wynnwilliamsii</name>
    <dbReference type="NCBI Taxonomy" id="291179"/>
    <lineage>
        <taxon>Bacteria</taxon>
        <taxon>Pseudomonadati</taxon>
        <taxon>Bacteroidota</taxon>
        <taxon>Flavobacteriia</taxon>
        <taxon>Flavobacteriales</taxon>
        <taxon>Flavobacteriaceae</taxon>
        <taxon>Subsaximicrobium</taxon>
    </lineage>
</organism>
<comment type="caution">
    <text evidence="2">The sequence shown here is derived from an EMBL/GenBank/DDBJ whole genome shotgun (WGS) entry which is preliminary data.</text>
</comment>
<dbReference type="SUPFAM" id="SSF52402">
    <property type="entry name" value="Adenine nucleotide alpha hydrolases-like"/>
    <property type="match status" value="1"/>
</dbReference>
<gene>
    <name evidence="2" type="ORF">ESY86_13145</name>
</gene>
<reference evidence="2 3" key="1">
    <citation type="submission" date="2019-08" db="EMBL/GenBank/DDBJ databases">
        <title>Genomes of Subsaximicrobium wynnwilliamsii strains.</title>
        <authorList>
            <person name="Bowman J.P."/>
        </authorList>
    </citation>
    <scope>NUCLEOTIDE SEQUENCE [LARGE SCALE GENOMIC DNA]</scope>
    <source>
        <strain evidence="2 3">2-80-2</strain>
    </source>
</reference>
<dbReference type="Gene3D" id="3.40.50.620">
    <property type="entry name" value="HUPs"/>
    <property type="match status" value="1"/>
</dbReference>
<dbReference type="Proteomes" id="UP000321578">
    <property type="component" value="Unassembled WGS sequence"/>
</dbReference>